<gene>
    <name evidence="2" type="ORF">C1H46_020692</name>
</gene>
<evidence type="ECO:0000259" key="1">
    <source>
        <dbReference type="Pfam" id="PF08161"/>
    </source>
</evidence>
<dbReference type="Pfam" id="PF08161">
    <property type="entry name" value="RRP12_HEAT"/>
    <property type="match status" value="1"/>
</dbReference>
<evidence type="ECO:0000313" key="3">
    <source>
        <dbReference type="Proteomes" id="UP000315295"/>
    </source>
</evidence>
<comment type="caution">
    <text evidence="2">The sequence shown here is derived from an EMBL/GenBank/DDBJ whole genome shotgun (WGS) entry which is preliminary data.</text>
</comment>
<dbReference type="InterPro" id="IPR012978">
    <property type="entry name" value="HEAT_RRP12"/>
</dbReference>
<organism evidence="2 3">
    <name type="scientific">Malus baccata</name>
    <name type="common">Siberian crab apple</name>
    <name type="synonym">Pyrus baccata</name>
    <dbReference type="NCBI Taxonomy" id="106549"/>
    <lineage>
        <taxon>Eukaryota</taxon>
        <taxon>Viridiplantae</taxon>
        <taxon>Streptophyta</taxon>
        <taxon>Embryophyta</taxon>
        <taxon>Tracheophyta</taxon>
        <taxon>Spermatophyta</taxon>
        <taxon>Magnoliopsida</taxon>
        <taxon>eudicotyledons</taxon>
        <taxon>Gunneridae</taxon>
        <taxon>Pentapetalae</taxon>
        <taxon>rosids</taxon>
        <taxon>fabids</taxon>
        <taxon>Rosales</taxon>
        <taxon>Rosaceae</taxon>
        <taxon>Amygdaloideae</taxon>
        <taxon>Maleae</taxon>
        <taxon>Malus</taxon>
    </lineage>
</organism>
<reference evidence="2 3" key="1">
    <citation type="journal article" date="2019" name="G3 (Bethesda)">
        <title>Sequencing of a Wild Apple (Malus baccata) Genome Unravels the Differences Between Cultivated and Wild Apple Species Regarding Disease Resistance and Cold Tolerance.</title>
        <authorList>
            <person name="Chen X."/>
        </authorList>
    </citation>
    <scope>NUCLEOTIDE SEQUENCE [LARGE SCALE GENOMIC DNA]</scope>
    <source>
        <strain evidence="3">cv. Shandingzi</strain>
        <tissue evidence="2">Leaves</tissue>
    </source>
</reference>
<name>A0A540M4Q8_MALBA</name>
<protein>
    <recommendedName>
        <fullName evidence="1">RRP12 HEAT domain-containing protein</fullName>
    </recommendedName>
</protein>
<dbReference type="Proteomes" id="UP000315295">
    <property type="component" value="Unassembled WGS sequence"/>
</dbReference>
<dbReference type="PANTHER" id="PTHR48445">
    <property type="entry name" value="OS02G0782100 PROTEIN"/>
    <property type="match status" value="1"/>
</dbReference>
<dbReference type="PANTHER" id="PTHR48445:SF1">
    <property type="entry name" value="OS02G0782100 PROTEIN"/>
    <property type="match status" value="1"/>
</dbReference>
<proteinExistence type="predicted"/>
<feature type="domain" description="RRP12 HEAT" evidence="1">
    <location>
        <begin position="9"/>
        <end position="151"/>
    </location>
</feature>
<dbReference type="AlphaFoldDB" id="A0A540M4Q8"/>
<dbReference type="EMBL" id="VIEB01000360">
    <property type="protein sequence ID" value="TQD93688.1"/>
    <property type="molecule type" value="Genomic_DNA"/>
</dbReference>
<keyword evidence="3" id="KW-1185">Reference proteome</keyword>
<dbReference type="STRING" id="106549.A0A540M4Q8"/>
<evidence type="ECO:0000313" key="2">
    <source>
        <dbReference type="EMBL" id="TQD93688.1"/>
    </source>
</evidence>
<sequence length="155" mass="17210">MNGKNDARKSGPTVIEKVCAAIESLLGYHYVGVWDLAFQVVSAMFDKLGVYSSYFMSGAIKSSAEMEKLPDEDFPFRKQLHECFGSALVAMGPETFLGLLPLNLEAEDLSQVNVWLFPILKQYTIGARLSFFMESILGMVGIIKEKSRKVLNSSN</sequence>
<accession>A0A540M4Q8</accession>